<organism evidence="4 5">
    <name type="scientific">Kineothrix sedimenti</name>
    <dbReference type="NCBI Taxonomy" id="3123317"/>
    <lineage>
        <taxon>Bacteria</taxon>
        <taxon>Bacillati</taxon>
        <taxon>Bacillota</taxon>
        <taxon>Clostridia</taxon>
        <taxon>Lachnospirales</taxon>
        <taxon>Lachnospiraceae</taxon>
        <taxon>Kineothrix</taxon>
    </lineage>
</organism>
<dbReference type="Proteomes" id="UP001451571">
    <property type="component" value="Chromosome"/>
</dbReference>
<sequence length="650" mass="73969">MTKHTESYPLTLKKTVINDSFWSEYQKLIRDVVLPYQKDALNDNIPGAEPSHAIKNFKIAAGLEIGEFQGWVFQDSDVAKWLEAVAYSLSQTPDSELERSADEVIDIIEKAQQRDGYLDTYFIIKEPEKRWTNLEECHELYCAGHMIEAGVAYFSATGKRKLLDVVCRLADCIDSVFGPEPGKMKGYCGHQEIELALVKLYRITGNERYLSLSRYFIDERGKEPYYFSLEREKRDILEFWPGFSKFKREYMQTHLPVREQKTAEGHAVRTVYMYSAIADIVAETGDEGLLDACRNVWDNIVKRKMYITGGIGSAAFGEGFTFDYDLPNDTVYAESCASVGLVMLAHRMLKIEAKGEYGDVMERALYNNILSGMALDGKSFFYVNPLEVLPEACEKNPAMEHVKPVRQKWFSCSCCPPNIARLLMSLSQYIYTVGKNSIYTHLYIGGKAEFDLDGTSVILTQETNYPWDGNVRLKATGFGEKEFTLALRIPAWCRNYKLRVNGKILETGVDILKGYAKISRIWNDEDTVELSMDMPAVLIQANPEVRADAGKVAITRGPLVYCLEEIDNGSNLSAISIPLDCSLEIEKDNSFLNGAVTIRTTAIRTDDKYWPDELYRPAVNTEKETIIKAVPYSMWCNRRPGEMTVWIRYR</sequence>
<dbReference type="PANTHER" id="PTHR43465:SF2">
    <property type="entry name" value="DUF1680 DOMAIN PROTEIN (AFU_ORTHOLOGUE AFUA_1G08910)"/>
    <property type="match status" value="1"/>
</dbReference>
<evidence type="ECO:0000313" key="5">
    <source>
        <dbReference type="Proteomes" id="UP001451571"/>
    </source>
</evidence>
<evidence type="ECO:0000313" key="4">
    <source>
        <dbReference type="EMBL" id="XAH73032.1"/>
    </source>
</evidence>
<dbReference type="InterPro" id="IPR008928">
    <property type="entry name" value="6-hairpin_glycosidase_sf"/>
</dbReference>
<dbReference type="Pfam" id="PF20736">
    <property type="entry name" value="Glyco_hydro127M"/>
    <property type="match status" value="1"/>
</dbReference>
<evidence type="ECO:0000259" key="3">
    <source>
        <dbReference type="Pfam" id="PF20737"/>
    </source>
</evidence>
<dbReference type="InterPro" id="IPR049049">
    <property type="entry name" value="Beta-AFase-like_GH127_C"/>
</dbReference>
<dbReference type="EMBL" id="CP146256">
    <property type="protein sequence ID" value="XAH73032.1"/>
    <property type="molecule type" value="Genomic_DNA"/>
</dbReference>
<evidence type="ECO:0000259" key="1">
    <source>
        <dbReference type="Pfam" id="PF07944"/>
    </source>
</evidence>
<feature type="domain" description="Non-reducing end beta-L-arabinofuranosidase-like GH127 catalytic" evidence="1">
    <location>
        <begin position="17"/>
        <end position="427"/>
    </location>
</feature>
<gene>
    <name evidence="4" type="ORF">V6984_16185</name>
</gene>
<feature type="domain" description="Non-reducing end beta-L-arabinofuranosidase-like GH127 C-terminal" evidence="3">
    <location>
        <begin position="538"/>
        <end position="648"/>
    </location>
</feature>
<dbReference type="RefSeq" id="WP_342756642.1">
    <property type="nucleotide sequence ID" value="NZ_CP146256.1"/>
</dbReference>
<dbReference type="InterPro" id="IPR012878">
    <property type="entry name" value="Beta-AFase-like_GH127_cat"/>
</dbReference>
<dbReference type="SUPFAM" id="SSF48208">
    <property type="entry name" value="Six-hairpin glycosidases"/>
    <property type="match status" value="1"/>
</dbReference>
<evidence type="ECO:0000259" key="2">
    <source>
        <dbReference type="Pfam" id="PF20736"/>
    </source>
</evidence>
<dbReference type="PANTHER" id="PTHR43465">
    <property type="entry name" value="DUF1680 DOMAIN PROTEIN (AFU_ORTHOLOGUE AFUA_1G08910)"/>
    <property type="match status" value="1"/>
</dbReference>
<protein>
    <submittedName>
        <fullName evidence="4">Beta-L-arabinofuranosidase domain-containing protein</fullName>
    </submittedName>
</protein>
<dbReference type="Pfam" id="PF07944">
    <property type="entry name" value="Beta-AFase-like_GH127_cat"/>
    <property type="match status" value="1"/>
</dbReference>
<proteinExistence type="predicted"/>
<feature type="domain" description="Non-reducing end beta-L-arabinofuranosidase-like GH127 middle" evidence="2">
    <location>
        <begin position="438"/>
        <end position="534"/>
    </location>
</feature>
<name>A0ABZ3EUM1_9FIRM</name>
<keyword evidence="5" id="KW-1185">Reference proteome</keyword>
<dbReference type="InterPro" id="IPR049046">
    <property type="entry name" value="Beta-AFase-like_GH127_middle"/>
</dbReference>
<dbReference type="InterPro" id="IPR049174">
    <property type="entry name" value="Beta-AFase-like"/>
</dbReference>
<reference evidence="4 5" key="1">
    <citation type="submission" date="2024-02" db="EMBL/GenBank/DDBJ databases">
        <title>Bacterial strain from lacustrine sediment.</title>
        <authorList>
            <person name="Petit C."/>
            <person name="Fadhlaoui K."/>
        </authorList>
    </citation>
    <scope>NUCLEOTIDE SEQUENCE [LARGE SCALE GENOMIC DNA]</scope>
    <source>
        <strain evidence="4 5">IPX-CK</strain>
    </source>
</reference>
<accession>A0ABZ3EUM1</accession>
<dbReference type="Pfam" id="PF20737">
    <property type="entry name" value="Glyco_hydro127C"/>
    <property type="match status" value="1"/>
</dbReference>